<dbReference type="GO" id="GO:0005524">
    <property type="term" value="F:ATP binding"/>
    <property type="evidence" value="ECO:0007669"/>
    <property type="project" value="UniProtKB-KW"/>
</dbReference>
<feature type="binding site" evidence="19">
    <location>
        <position position="61"/>
    </location>
    <ligand>
        <name>GTP</name>
        <dbReference type="ChEBI" id="CHEBI:37565"/>
    </ligand>
</feature>
<dbReference type="UniPathway" id="UPA00148">
    <property type="reaction ID" value="UER00236"/>
</dbReference>
<evidence type="ECO:0000256" key="2">
    <source>
        <dbReference type="ARBA" id="ARBA00000711"/>
    </source>
</evidence>
<evidence type="ECO:0000256" key="3">
    <source>
        <dbReference type="ARBA" id="ARBA00001522"/>
    </source>
</evidence>
<comment type="catalytic activity">
    <reaction evidence="1">
        <text>adenosylcob(III)inamide + ATP = adenosylcob(III)inamide phosphate + ADP + H(+)</text>
        <dbReference type="Rhea" id="RHEA:15769"/>
        <dbReference type="ChEBI" id="CHEBI:2480"/>
        <dbReference type="ChEBI" id="CHEBI:15378"/>
        <dbReference type="ChEBI" id="CHEBI:30616"/>
        <dbReference type="ChEBI" id="CHEBI:58502"/>
        <dbReference type="ChEBI" id="CHEBI:456216"/>
        <dbReference type="EC" id="2.7.1.156"/>
    </reaction>
</comment>
<dbReference type="PANTHER" id="PTHR34848:SF1">
    <property type="entry name" value="BIFUNCTIONAL ADENOSYLCOBALAMIN BIOSYNTHESIS PROTEIN COBU"/>
    <property type="match status" value="1"/>
</dbReference>
<evidence type="ECO:0000256" key="5">
    <source>
        <dbReference type="ARBA" id="ARBA00004692"/>
    </source>
</evidence>
<sequence length="181" mass="20040">MARMIFISGGCRSGKSKFALEQAGKEEGEKIFLATCPNIDEEMNSRIERHKQERKGWRTIEEEIELSQIFSDLPPGSVIILDCLSLWINNLMYRSSGSLTQDEVQALSLNLANSIQASNAKSVFIVTNEVGMGLVPENREGRTFRDLLGICNQAIALSSQEAYFLVSGLSISLKPKPENAI</sequence>
<dbReference type="OrthoDB" id="9799422at2"/>
<keyword evidence="10" id="KW-0169">Cobalamin biosynthesis</keyword>
<evidence type="ECO:0000256" key="13">
    <source>
        <dbReference type="ARBA" id="ARBA00022777"/>
    </source>
</evidence>
<dbReference type="EC" id="2.7.7.62" evidence="9"/>
<evidence type="ECO:0000256" key="1">
    <source>
        <dbReference type="ARBA" id="ARBA00000312"/>
    </source>
</evidence>
<evidence type="ECO:0000256" key="15">
    <source>
        <dbReference type="ARBA" id="ARBA00023134"/>
    </source>
</evidence>
<evidence type="ECO:0000256" key="6">
    <source>
        <dbReference type="ARBA" id="ARBA00005159"/>
    </source>
</evidence>
<feature type="active site" description="GMP-histidine intermediate" evidence="18">
    <location>
        <position position="50"/>
    </location>
</feature>
<keyword evidence="12 19" id="KW-0547">Nucleotide-binding</keyword>
<evidence type="ECO:0000256" key="18">
    <source>
        <dbReference type="PIRSR" id="PIRSR006135-1"/>
    </source>
</evidence>
<evidence type="ECO:0000256" key="10">
    <source>
        <dbReference type="ARBA" id="ARBA00022573"/>
    </source>
</evidence>
<dbReference type="GO" id="GO:0005525">
    <property type="term" value="F:GTP binding"/>
    <property type="evidence" value="ECO:0007669"/>
    <property type="project" value="UniProtKB-KW"/>
</dbReference>
<accession>A0A4R9FM95</accession>
<evidence type="ECO:0000256" key="19">
    <source>
        <dbReference type="PIRSR" id="PIRSR006135-2"/>
    </source>
</evidence>
<dbReference type="Proteomes" id="UP000297453">
    <property type="component" value="Unassembled WGS sequence"/>
</dbReference>
<comment type="pathway">
    <text evidence="5">Cofactor biosynthesis; adenosylcobalamin biosynthesis; adenosylcobalamin from cob(II)yrinate a,c-diamide: step 6/7.</text>
</comment>
<evidence type="ECO:0000256" key="8">
    <source>
        <dbReference type="ARBA" id="ARBA00012016"/>
    </source>
</evidence>
<dbReference type="CDD" id="cd00544">
    <property type="entry name" value="CobU"/>
    <property type="match status" value="1"/>
</dbReference>
<comment type="catalytic activity">
    <reaction evidence="3">
        <text>adenosylcob(III)inamide + GTP = adenosylcob(III)inamide phosphate + GDP + H(+)</text>
        <dbReference type="Rhea" id="RHEA:15765"/>
        <dbReference type="ChEBI" id="CHEBI:2480"/>
        <dbReference type="ChEBI" id="CHEBI:15378"/>
        <dbReference type="ChEBI" id="CHEBI:37565"/>
        <dbReference type="ChEBI" id="CHEBI:58189"/>
        <dbReference type="ChEBI" id="CHEBI:58502"/>
        <dbReference type="EC" id="2.7.1.156"/>
    </reaction>
</comment>
<feature type="binding site" evidence="19">
    <location>
        <begin position="51"/>
        <end position="54"/>
    </location>
    <ligand>
        <name>GTP</name>
        <dbReference type="ChEBI" id="CHEBI:37565"/>
    </ligand>
</feature>
<evidence type="ECO:0000256" key="9">
    <source>
        <dbReference type="ARBA" id="ARBA00012523"/>
    </source>
</evidence>
<evidence type="ECO:0000256" key="16">
    <source>
        <dbReference type="ARBA" id="ARBA00029570"/>
    </source>
</evidence>
<name>A0A4R9FM95_9LEPT</name>
<dbReference type="NCBIfam" id="NF004469">
    <property type="entry name" value="PRK05800.1"/>
    <property type="match status" value="1"/>
</dbReference>
<dbReference type="GO" id="GO:0043752">
    <property type="term" value="F:adenosylcobinamide kinase activity"/>
    <property type="evidence" value="ECO:0007669"/>
    <property type="project" value="UniProtKB-EC"/>
</dbReference>
<dbReference type="PANTHER" id="PTHR34848">
    <property type="match status" value="1"/>
</dbReference>
<dbReference type="Pfam" id="PF02283">
    <property type="entry name" value="CobU"/>
    <property type="match status" value="1"/>
</dbReference>
<reference evidence="20" key="1">
    <citation type="journal article" date="2019" name="PLoS Negl. Trop. Dis.">
        <title>Revisiting the worldwide diversity of Leptospira species in the environment.</title>
        <authorList>
            <person name="Vincent A.T."/>
            <person name="Schiettekatte O."/>
            <person name="Bourhy P."/>
            <person name="Veyrier F.J."/>
            <person name="Picardeau M."/>
        </authorList>
    </citation>
    <scope>NUCLEOTIDE SEQUENCE [LARGE SCALE GENOMIC DNA]</scope>
    <source>
        <strain evidence="20">SSS9</strain>
    </source>
</reference>
<keyword evidence="11 20" id="KW-0808">Transferase</keyword>
<evidence type="ECO:0000256" key="14">
    <source>
        <dbReference type="ARBA" id="ARBA00022840"/>
    </source>
</evidence>
<comment type="catalytic activity">
    <reaction evidence="2">
        <text>adenosylcob(III)inamide phosphate + GTP + H(+) = adenosylcob(III)inamide-GDP + diphosphate</text>
        <dbReference type="Rhea" id="RHEA:22712"/>
        <dbReference type="ChEBI" id="CHEBI:15378"/>
        <dbReference type="ChEBI" id="CHEBI:33019"/>
        <dbReference type="ChEBI" id="CHEBI:37565"/>
        <dbReference type="ChEBI" id="CHEBI:58502"/>
        <dbReference type="ChEBI" id="CHEBI:60487"/>
        <dbReference type="EC" id="2.7.7.62"/>
    </reaction>
</comment>
<keyword evidence="14" id="KW-0067">ATP-binding</keyword>
<comment type="pathway">
    <text evidence="6">Cofactor biosynthesis; adenosylcobalamin biosynthesis; adenosylcobalamin from cob(II)yrinate a,c-diamide: step 5/7.</text>
</comment>
<evidence type="ECO:0000256" key="17">
    <source>
        <dbReference type="ARBA" id="ARBA00030571"/>
    </source>
</evidence>
<evidence type="ECO:0000313" key="20">
    <source>
        <dbReference type="EMBL" id="TGJ99482.1"/>
    </source>
</evidence>
<evidence type="ECO:0000256" key="4">
    <source>
        <dbReference type="ARBA" id="ARBA00003889"/>
    </source>
</evidence>
<organism evidence="20 21">
    <name type="scientific">Leptospira semungkisensis</name>
    <dbReference type="NCBI Taxonomy" id="2484985"/>
    <lineage>
        <taxon>Bacteria</taxon>
        <taxon>Pseudomonadati</taxon>
        <taxon>Spirochaetota</taxon>
        <taxon>Spirochaetia</taxon>
        <taxon>Leptospirales</taxon>
        <taxon>Leptospiraceae</taxon>
        <taxon>Leptospira</taxon>
    </lineage>
</organism>
<evidence type="ECO:0000313" key="21">
    <source>
        <dbReference type="Proteomes" id="UP000297453"/>
    </source>
</evidence>
<feature type="binding site" evidence="19">
    <location>
        <begin position="9"/>
        <end position="16"/>
    </location>
    <ligand>
        <name>GTP</name>
        <dbReference type="ChEBI" id="CHEBI:37565"/>
    </ligand>
</feature>
<dbReference type="SUPFAM" id="SSF52540">
    <property type="entry name" value="P-loop containing nucleoside triphosphate hydrolases"/>
    <property type="match status" value="1"/>
</dbReference>
<dbReference type="PIRSF" id="PIRSF006135">
    <property type="entry name" value="CobU"/>
    <property type="match status" value="1"/>
</dbReference>
<dbReference type="RefSeq" id="WP_135589575.1">
    <property type="nucleotide sequence ID" value="NZ_RQEP01000019.1"/>
</dbReference>
<keyword evidence="20" id="KW-0548">Nucleotidyltransferase</keyword>
<keyword evidence="15 19" id="KW-0342">GTP-binding</keyword>
<proteinExistence type="inferred from homology"/>
<dbReference type="InterPro" id="IPR003203">
    <property type="entry name" value="CobU/CobP"/>
</dbReference>
<evidence type="ECO:0000256" key="11">
    <source>
        <dbReference type="ARBA" id="ARBA00022679"/>
    </source>
</evidence>
<keyword evidence="13 20" id="KW-0418">Kinase</keyword>
<dbReference type="GO" id="GO:0009236">
    <property type="term" value="P:cobalamin biosynthetic process"/>
    <property type="evidence" value="ECO:0007669"/>
    <property type="project" value="UniProtKB-UniPathway"/>
</dbReference>
<dbReference type="EC" id="2.7.1.156" evidence="8"/>
<protein>
    <recommendedName>
        <fullName evidence="16">Adenosylcobinamide kinase</fullName>
        <ecNumber evidence="8">2.7.1.156</ecNumber>
        <ecNumber evidence="9">2.7.7.62</ecNumber>
    </recommendedName>
    <alternativeName>
        <fullName evidence="17">Adenosylcobinamide-phosphate guanylyltransferase</fullName>
    </alternativeName>
</protein>
<evidence type="ECO:0000256" key="7">
    <source>
        <dbReference type="ARBA" id="ARBA00007490"/>
    </source>
</evidence>
<feature type="binding site" evidence="19">
    <location>
        <position position="82"/>
    </location>
    <ligand>
        <name>GTP</name>
        <dbReference type="ChEBI" id="CHEBI:37565"/>
    </ligand>
</feature>
<dbReference type="EMBL" id="RQEP01000019">
    <property type="protein sequence ID" value="TGJ99482.1"/>
    <property type="molecule type" value="Genomic_DNA"/>
</dbReference>
<comment type="caution">
    <text evidence="20">The sequence shown here is derived from an EMBL/GenBank/DDBJ whole genome shotgun (WGS) entry which is preliminary data.</text>
</comment>
<comment type="function">
    <text evidence="4">Catalyzes ATP-dependent phosphorylation of adenosylcobinamide and addition of GMP to adenosylcobinamide phosphate.</text>
</comment>
<gene>
    <name evidence="20" type="ORF">EHO59_16640</name>
</gene>
<dbReference type="GO" id="GO:0008820">
    <property type="term" value="F:cobinamide phosphate guanylyltransferase activity"/>
    <property type="evidence" value="ECO:0007669"/>
    <property type="project" value="UniProtKB-EC"/>
</dbReference>
<comment type="similarity">
    <text evidence="7">Belongs to the CobU/CobP family.</text>
</comment>
<keyword evidence="21" id="KW-1185">Reference proteome</keyword>
<evidence type="ECO:0000256" key="12">
    <source>
        <dbReference type="ARBA" id="ARBA00022741"/>
    </source>
</evidence>
<dbReference type="Gene3D" id="3.40.50.300">
    <property type="entry name" value="P-loop containing nucleotide triphosphate hydrolases"/>
    <property type="match status" value="1"/>
</dbReference>
<dbReference type="InterPro" id="IPR027417">
    <property type="entry name" value="P-loop_NTPase"/>
</dbReference>
<dbReference type="AlphaFoldDB" id="A0A4R9FM95"/>